<protein>
    <recommendedName>
        <fullName evidence="5">Coenzyme F420 hydrogenase subunit beta</fullName>
    </recommendedName>
</protein>
<evidence type="ECO:0000313" key="4">
    <source>
        <dbReference type="Proteomes" id="UP000194577"/>
    </source>
</evidence>
<dbReference type="PANTHER" id="PTHR31332:SF0">
    <property type="entry name" value="7-HYDROXYMETHYL CHLOROPHYLL A REDUCTASE, CHLOROPLASTIC"/>
    <property type="match status" value="1"/>
</dbReference>
<name>A0ABX4MHK4_9ACTO</name>
<proteinExistence type="predicted"/>
<keyword evidence="4" id="KW-1185">Reference proteome</keyword>
<dbReference type="PANTHER" id="PTHR31332">
    <property type="entry name" value="7-HYDROXYMETHYL CHLOROPHYLL A REDUCTASE, CHLOROPLASTIC"/>
    <property type="match status" value="1"/>
</dbReference>
<dbReference type="Pfam" id="PF04432">
    <property type="entry name" value="FrhB_FdhB_C"/>
    <property type="match status" value="1"/>
</dbReference>
<sequence>MTRSILRPVNVATEINRVVDSLNCSGCGLCAQFEGVTMQLRGGFMRPIVDSEACARTDSDELRHFHASCPGIRIQAQRPAGARWDPDFGPVLGAWEAYATDETIRHEGSSGGVLTAIAGWLLESGRACRVVGARKDQDDPSRTRTQTVEATHEVLSLAGSRYAPAANAAAPEAASNGTAFVGKPCEAQAVRRLSQERGQRPIILSFFCAGTPDQRATYRLLDELFKETEADRSRPLCDMRYRGHGWPGEFTAVAADGTTVSTSYSESWGRALGPTVQWRCRLCPDGVGEYSDVTASDFWRATPDGYPDFTEGAGISALLARTPQGLEIIRDAADAGVIAVTPLDLDDLRSVQPYQHERRDYLVSRRAAARLMGLRPPQMTGFGLRRRALRRPRDSWRQLRGSVSRLRRKFAVDWPWNRLMAGRGRD</sequence>
<gene>
    <name evidence="3" type="ORF">BW737_001270</name>
</gene>
<accession>A0ABX4MHK4</accession>
<feature type="domain" description="Coenzyme F420 hydrogenase/dehydrogenase beta subunit C-terminal" evidence="2">
    <location>
        <begin position="178"/>
        <end position="344"/>
    </location>
</feature>
<organism evidence="3 4">
    <name type="scientific">Actinomyces ruminis</name>
    <dbReference type="NCBI Taxonomy" id="1937003"/>
    <lineage>
        <taxon>Bacteria</taxon>
        <taxon>Bacillati</taxon>
        <taxon>Actinomycetota</taxon>
        <taxon>Actinomycetes</taxon>
        <taxon>Actinomycetales</taxon>
        <taxon>Actinomycetaceae</taxon>
        <taxon>Actinomyces</taxon>
    </lineage>
</organism>
<comment type="caution">
    <text evidence="3">The sequence shown here is derived from an EMBL/GenBank/DDBJ whole genome shotgun (WGS) entry which is preliminary data.</text>
</comment>
<dbReference type="InterPro" id="IPR007525">
    <property type="entry name" value="FrhB_FdhB_C"/>
</dbReference>
<evidence type="ECO:0008006" key="5">
    <source>
        <dbReference type="Google" id="ProtNLM"/>
    </source>
</evidence>
<dbReference type="InterPro" id="IPR045220">
    <property type="entry name" value="FRHB/FDHB/HCAR-like"/>
</dbReference>
<dbReference type="InterPro" id="IPR007516">
    <property type="entry name" value="Co_F420_Hydgase/DH_bsu_N"/>
</dbReference>
<feature type="domain" description="Coenzyme F420 hydrogenase/dehydrogenase beta subunit N-terminal" evidence="1">
    <location>
        <begin position="95"/>
        <end position="168"/>
    </location>
</feature>
<evidence type="ECO:0000259" key="1">
    <source>
        <dbReference type="Pfam" id="PF04422"/>
    </source>
</evidence>
<evidence type="ECO:0000313" key="3">
    <source>
        <dbReference type="EMBL" id="PHP53634.1"/>
    </source>
</evidence>
<evidence type="ECO:0000259" key="2">
    <source>
        <dbReference type="Pfam" id="PF04432"/>
    </source>
</evidence>
<dbReference type="Pfam" id="PF04422">
    <property type="entry name" value="FrhB_FdhB_N"/>
    <property type="match status" value="1"/>
</dbReference>
<dbReference type="RefSeq" id="WP_086614884.1">
    <property type="nucleotide sequence ID" value="NZ_MTPX02000009.1"/>
</dbReference>
<dbReference type="EMBL" id="MTPX02000009">
    <property type="protein sequence ID" value="PHP53634.1"/>
    <property type="molecule type" value="Genomic_DNA"/>
</dbReference>
<dbReference type="Proteomes" id="UP000194577">
    <property type="component" value="Unassembled WGS sequence"/>
</dbReference>
<reference evidence="3 4" key="1">
    <citation type="submission" date="2017-10" db="EMBL/GenBank/DDBJ databases">
        <title>Draft genome sequence of cellulolytic Actinomyces sp CtC72 isolated from cattle rumen fluid.</title>
        <authorList>
            <person name="Joshi A.J."/>
            <person name="Vasudevan G."/>
            <person name="Lanjekar V.B."/>
            <person name="Hivarkar S."/>
            <person name="Engineer A."/>
            <person name="Pore S.D."/>
            <person name="Dhakephalkar P.K."/>
            <person name="Dagar S."/>
        </authorList>
    </citation>
    <scope>NUCLEOTIDE SEQUENCE [LARGE SCALE GENOMIC DNA]</scope>
    <source>
        <strain evidence="4">CtC72</strain>
    </source>
</reference>